<dbReference type="InterPro" id="IPR001647">
    <property type="entry name" value="HTH_TetR"/>
</dbReference>
<dbReference type="GO" id="GO:0003677">
    <property type="term" value="F:DNA binding"/>
    <property type="evidence" value="ECO:0007669"/>
    <property type="project" value="UniProtKB-UniRule"/>
</dbReference>
<dbReference type="SUPFAM" id="SSF46689">
    <property type="entry name" value="Homeodomain-like"/>
    <property type="match status" value="1"/>
</dbReference>
<dbReference type="RefSeq" id="WP_010860816.1">
    <property type="nucleotide sequence ID" value="NZ_KB933403.1"/>
</dbReference>
<dbReference type="PATRIC" id="fig|1285586.5.peg.4072"/>
<sequence>MSTKASEKRALIIRAAMHYLKDNDLNTLTLEKVANKAGVSKGGLLYHFKTKDALQAAIADTIMAQFTTSYEHLGKMEQGAGNRTRGFILASQKDLAEGAWINIAIQIIQHEHTAISAQYERLLDELLHDDLESSIVHLIRLTIDGLYYSQLLNIAPVSNEIMEIVFEQLLQMTRKDDIS</sequence>
<protein>
    <submittedName>
        <fullName evidence="4">TetR family transcriptional regulator</fullName>
    </submittedName>
</protein>
<name>R7ZA12_LYSSH</name>
<comment type="caution">
    <text evidence="4">The sequence shown here is derived from an EMBL/GenBank/DDBJ whole genome shotgun (WGS) entry which is preliminary data.</text>
</comment>
<accession>R7ZA12</accession>
<reference evidence="4 5" key="1">
    <citation type="submission" date="2013-04" db="EMBL/GenBank/DDBJ databases">
        <title>Draft genome of the heavy metal tolerant bacterium Lysinibacillus sphaericus strain OT4b.31.</title>
        <authorList>
            <person name="Pena-Montenegro T.D."/>
            <person name="Dussan J."/>
        </authorList>
    </citation>
    <scope>NUCLEOTIDE SEQUENCE [LARGE SCALE GENOMIC DNA]</scope>
    <source>
        <strain evidence="4 5">OT4b.31</strain>
    </source>
</reference>
<dbReference type="Gene3D" id="1.10.357.10">
    <property type="entry name" value="Tetracycline Repressor, domain 2"/>
    <property type="match status" value="1"/>
</dbReference>
<evidence type="ECO:0000259" key="3">
    <source>
        <dbReference type="PROSITE" id="PS50977"/>
    </source>
</evidence>
<dbReference type="PROSITE" id="PS50977">
    <property type="entry name" value="HTH_TETR_2"/>
    <property type="match status" value="1"/>
</dbReference>
<feature type="DNA-binding region" description="H-T-H motif" evidence="2">
    <location>
        <begin position="29"/>
        <end position="48"/>
    </location>
</feature>
<dbReference type="InterPro" id="IPR041479">
    <property type="entry name" value="TetR_CgmR_C"/>
</dbReference>
<dbReference type="eggNOG" id="COG1309">
    <property type="taxonomic scope" value="Bacteria"/>
</dbReference>
<proteinExistence type="predicted"/>
<evidence type="ECO:0000313" key="5">
    <source>
        <dbReference type="Proteomes" id="UP000013911"/>
    </source>
</evidence>
<dbReference type="EMBL" id="AQPX01000028">
    <property type="protein sequence ID" value="EON70806.1"/>
    <property type="molecule type" value="Genomic_DNA"/>
</dbReference>
<keyword evidence="1 2" id="KW-0238">DNA-binding</keyword>
<dbReference type="Pfam" id="PF00440">
    <property type="entry name" value="TetR_N"/>
    <property type="match status" value="1"/>
</dbReference>
<organism evidence="4 5">
    <name type="scientific">Lysinibacillus sphaericus OT4b.31</name>
    <dbReference type="NCBI Taxonomy" id="1285586"/>
    <lineage>
        <taxon>Bacteria</taxon>
        <taxon>Bacillati</taxon>
        <taxon>Bacillota</taxon>
        <taxon>Bacilli</taxon>
        <taxon>Bacillales</taxon>
        <taxon>Bacillaceae</taxon>
        <taxon>Lysinibacillus</taxon>
    </lineage>
</organism>
<evidence type="ECO:0000256" key="1">
    <source>
        <dbReference type="ARBA" id="ARBA00023125"/>
    </source>
</evidence>
<dbReference type="Pfam" id="PF17937">
    <property type="entry name" value="TetR_C_28"/>
    <property type="match status" value="1"/>
</dbReference>
<dbReference type="Proteomes" id="UP000013911">
    <property type="component" value="Unassembled WGS sequence"/>
</dbReference>
<evidence type="ECO:0000313" key="4">
    <source>
        <dbReference type="EMBL" id="EON70806.1"/>
    </source>
</evidence>
<gene>
    <name evidence="4" type="ORF">H131_19557</name>
</gene>
<dbReference type="OrthoDB" id="9806334at2"/>
<dbReference type="InterPro" id="IPR009057">
    <property type="entry name" value="Homeodomain-like_sf"/>
</dbReference>
<dbReference type="AlphaFoldDB" id="R7ZA12"/>
<feature type="domain" description="HTH tetR-type" evidence="3">
    <location>
        <begin position="6"/>
        <end position="66"/>
    </location>
</feature>
<evidence type="ECO:0000256" key="2">
    <source>
        <dbReference type="PROSITE-ProRule" id="PRU00335"/>
    </source>
</evidence>
<dbReference type="HOGENOM" id="CLU_091687_2_1_9"/>
<dbReference type="PRINTS" id="PR00455">
    <property type="entry name" value="HTHTETR"/>
</dbReference>